<dbReference type="PROSITE" id="PS51371">
    <property type="entry name" value="CBS"/>
    <property type="match status" value="1"/>
</dbReference>
<keyword evidence="6 12" id="KW-1133">Transmembrane helix</keyword>
<evidence type="ECO:0000256" key="2">
    <source>
        <dbReference type="ARBA" id="ARBA00006337"/>
    </source>
</evidence>
<evidence type="ECO:0000256" key="13">
    <source>
        <dbReference type="SAM" id="Phobius"/>
    </source>
</evidence>
<dbReference type="InterPro" id="IPR016169">
    <property type="entry name" value="FAD-bd_PCMH_sub2"/>
</dbReference>
<organism evidence="16 17">
    <name type="scientific">Thiothrix caldifontis</name>
    <dbReference type="NCBI Taxonomy" id="525918"/>
    <lineage>
        <taxon>Bacteria</taxon>
        <taxon>Pseudomonadati</taxon>
        <taxon>Pseudomonadota</taxon>
        <taxon>Gammaproteobacteria</taxon>
        <taxon>Thiotrichales</taxon>
        <taxon>Thiotrichaceae</taxon>
        <taxon>Thiothrix</taxon>
    </lineage>
</organism>
<dbReference type="InterPro" id="IPR000644">
    <property type="entry name" value="CBS_dom"/>
</dbReference>
<protein>
    <recommendedName>
        <fullName evidence="10">Magnesium and cobalt efflux protein CorC</fullName>
    </recommendedName>
</protein>
<reference evidence="16 17" key="1">
    <citation type="submission" date="2016-10" db="EMBL/GenBank/DDBJ databases">
        <authorList>
            <person name="de Groot N.N."/>
        </authorList>
    </citation>
    <scope>NUCLEOTIDE SEQUENCE [LARGE SCALE GENOMIC DNA]</scope>
    <source>
        <strain evidence="16 17">DSM 21228</strain>
    </source>
</reference>
<dbReference type="SUPFAM" id="SSF56176">
    <property type="entry name" value="FAD-binding/transporter-associated domain-like"/>
    <property type="match status" value="1"/>
</dbReference>
<evidence type="ECO:0000256" key="4">
    <source>
        <dbReference type="ARBA" id="ARBA00022692"/>
    </source>
</evidence>
<evidence type="ECO:0000256" key="10">
    <source>
        <dbReference type="ARBA" id="ARBA00040729"/>
    </source>
</evidence>
<dbReference type="SUPFAM" id="SSF54631">
    <property type="entry name" value="CBS-domain pair"/>
    <property type="match status" value="1"/>
</dbReference>
<comment type="function">
    <text evidence="9">Plays a role in the transport of magnesium and cobalt ions.</text>
</comment>
<dbReference type="EMBL" id="FNQP01000011">
    <property type="protein sequence ID" value="SEA68633.1"/>
    <property type="molecule type" value="Genomic_DNA"/>
</dbReference>
<dbReference type="InterPro" id="IPR044751">
    <property type="entry name" value="Ion_transp-like_CBS"/>
</dbReference>
<feature type="domain" description="CBS" evidence="14">
    <location>
        <begin position="276"/>
        <end position="332"/>
    </location>
</feature>
<evidence type="ECO:0000256" key="9">
    <source>
        <dbReference type="ARBA" id="ARBA00037273"/>
    </source>
</evidence>
<keyword evidence="7 11" id="KW-0129">CBS domain</keyword>
<gene>
    <name evidence="16" type="ORF">SAMN05660964_02187</name>
</gene>
<comment type="subcellular location">
    <subcellularLocation>
        <location evidence="1">Cell membrane</location>
        <topology evidence="1">Multi-pass membrane protein</topology>
    </subcellularLocation>
</comment>
<feature type="transmembrane region" description="Helical" evidence="13">
    <location>
        <begin position="94"/>
        <end position="111"/>
    </location>
</feature>
<proteinExistence type="inferred from homology"/>
<dbReference type="InterPro" id="IPR005170">
    <property type="entry name" value="Transptr-assoc_dom"/>
</dbReference>
<dbReference type="FunFam" id="3.10.580.10:FF:000002">
    <property type="entry name" value="Magnesium/cobalt efflux protein CorC"/>
    <property type="match status" value="1"/>
</dbReference>
<name>A0A1H4D6Z9_9GAMM</name>
<dbReference type="OrthoDB" id="9797674at2"/>
<dbReference type="Gene3D" id="3.10.580.10">
    <property type="entry name" value="CBS-domain"/>
    <property type="match status" value="1"/>
</dbReference>
<evidence type="ECO:0000259" key="15">
    <source>
        <dbReference type="PROSITE" id="PS51846"/>
    </source>
</evidence>
<comment type="similarity">
    <text evidence="2">Belongs to the UPF0053 family.</text>
</comment>
<evidence type="ECO:0000259" key="14">
    <source>
        <dbReference type="PROSITE" id="PS51371"/>
    </source>
</evidence>
<dbReference type="AlphaFoldDB" id="A0A1H4D6Z9"/>
<dbReference type="Proteomes" id="UP000199397">
    <property type="component" value="Unassembled WGS sequence"/>
</dbReference>
<dbReference type="InterPro" id="IPR046342">
    <property type="entry name" value="CBS_dom_sf"/>
</dbReference>
<dbReference type="RefSeq" id="WP_093068602.1">
    <property type="nucleotide sequence ID" value="NZ_FNQP01000011.1"/>
</dbReference>
<keyword evidence="4 12" id="KW-0812">Transmembrane</keyword>
<evidence type="ECO:0000256" key="3">
    <source>
        <dbReference type="ARBA" id="ARBA00022475"/>
    </source>
</evidence>
<dbReference type="Gene3D" id="3.30.465.10">
    <property type="match status" value="1"/>
</dbReference>
<feature type="transmembrane region" description="Helical" evidence="13">
    <location>
        <begin position="6"/>
        <end position="27"/>
    </location>
</feature>
<keyword evidence="8 12" id="KW-0472">Membrane</keyword>
<evidence type="ECO:0000256" key="7">
    <source>
        <dbReference type="ARBA" id="ARBA00023122"/>
    </source>
</evidence>
<dbReference type="InterPro" id="IPR036318">
    <property type="entry name" value="FAD-bd_PCMH-like_sf"/>
</dbReference>
<evidence type="ECO:0000256" key="11">
    <source>
        <dbReference type="PROSITE-ProRule" id="PRU00703"/>
    </source>
</evidence>
<evidence type="ECO:0000313" key="16">
    <source>
        <dbReference type="EMBL" id="SEA68633.1"/>
    </source>
</evidence>
<dbReference type="SMART" id="SM01091">
    <property type="entry name" value="CorC_HlyC"/>
    <property type="match status" value="1"/>
</dbReference>
<sequence length="429" mass="48503">MNINEIPLGILFFALFILFLLSAFFSGSETALMSLNRYKLKHQAEKGHTGAVLAQKLLNRPDRLISLILLGNNFVNILITQLATLLGLRLFGDAGLAIATGILTFLLLIFGEITPKTLAAMHPEPIAFIASRIYSAMMKIMWPFIFLLNLITNSLLKLFGATSDETSRVALSHEELRTVVSSAGTHIPQTHLDMLLRVMDMESTTVEDIMIPRSQLVGLDLDDDWNELEEQIINSNFTRLLVYRESLDNVIGFVHLRKLLPLFRDGHLDRERFEASIRPAYYIPESTALTQQLLNFKTENRRIALVVDEYGEIRGLVALEDILEEIVGEFSTVPSSQSREIRRMEDGCYWVDGSIPIRDINRELGSNFTSEEANTINGLILEYLESIPVPGMTMLIDDYPLEIRKTRNNAVKTLIIHPKIQRKTADSDE</sequence>
<evidence type="ECO:0000256" key="1">
    <source>
        <dbReference type="ARBA" id="ARBA00004651"/>
    </source>
</evidence>
<feature type="domain" description="CNNM transmembrane" evidence="15">
    <location>
        <begin position="4"/>
        <end position="193"/>
    </location>
</feature>
<dbReference type="InterPro" id="IPR002550">
    <property type="entry name" value="CNNM"/>
</dbReference>
<dbReference type="Pfam" id="PF01595">
    <property type="entry name" value="CNNM"/>
    <property type="match status" value="1"/>
</dbReference>
<dbReference type="Pfam" id="PF00571">
    <property type="entry name" value="CBS"/>
    <property type="match status" value="1"/>
</dbReference>
<feature type="transmembrane region" description="Helical" evidence="13">
    <location>
        <begin position="64"/>
        <end position="88"/>
    </location>
</feature>
<dbReference type="CDD" id="cd04590">
    <property type="entry name" value="CBS_pair_CorC_HlyC_assoc"/>
    <property type="match status" value="1"/>
</dbReference>
<evidence type="ECO:0000256" key="6">
    <source>
        <dbReference type="ARBA" id="ARBA00022989"/>
    </source>
</evidence>
<evidence type="ECO:0000313" key="17">
    <source>
        <dbReference type="Proteomes" id="UP000199397"/>
    </source>
</evidence>
<accession>A0A1H4D6Z9</accession>
<keyword evidence="3" id="KW-1003">Cell membrane</keyword>
<dbReference type="GO" id="GO:0005886">
    <property type="term" value="C:plasma membrane"/>
    <property type="evidence" value="ECO:0007669"/>
    <property type="project" value="UniProtKB-SubCell"/>
</dbReference>
<evidence type="ECO:0000256" key="12">
    <source>
        <dbReference type="PROSITE-ProRule" id="PRU01193"/>
    </source>
</evidence>
<dbReference type="STRING" id="525918.SAMN05660964_02187"/>
<evidence type="ECO:0000256" key="8">
    <source>
        <dbReference type="ARBA" id="ARBA00023136"/>
    </source>
</evidence>
<keyword evidence="5" id="KW-0677">Repeat</keyword>
<evidence type="ECO:0000256" key="5">
    <source>
        <dbReference type="ARBA" id="ARBA00022737"/>
    </source>
</evidence>
<dbReference type="GO" id="GO:0050660">
    <property type="term" value="F:flavin adenine dinucleotide binding"/>
    <property type="evidence" value="ECO:0007669"/>
    <property type="project" value="InterPro"/>
</dbReference>
<keyword evidence="17" id="KW-1185">Reference proteome</keyword>
<dbReference type="PROSITE" id="PS51846">
    <property type="entry name" value="CNNM"/>
    <property type="match status" value="1"/>
</dbReference>
<dbReference type="Pfam" id="PF03471">
    <property type="entry name" value="CorC_HlyC"/>
    <property type="match status" value="1"/>
</dbReference>
<dbReference type="PANTHER" id="PTHR22777:SF32">
    <property type="entry name" value="UPF0053 INNER MEMBRANE PROTEIN YFJD"/>
    <property type="match status" value="1"/>
</dbReference>
<dbReference type="PANTHER" id="PTHR22777">
    <property type="entry name" value="HEMOLYSIN-RELATED"/>
    <property type="match status" value="1"/>
</dbReference>